<dbReference type="Proteomes" id="UP000315647">
    <property type="component" value="Chromosome"/>
</dbReference>
<accession>A0A518AAV9</accession>
<protein>
    <submittedName>
        <fullName evidence="1">Uncharacterized protein</fullName>
    </submittedName>
</protein>
<organism evidence="1 2">
    <name type="scientific">Gimesia panareensis</name>
    <dbReference type="NCBI Taxonomy" id="2527978"/>
    <lineage>
        <taxon>Bacteria</taxon>
        <taxon>Pseudomonadati</taxon>
        <taxon>Planctomycetota</taxon>
        <taxon>Planctomycetia</taxon>
        <taxon>Planctomycetales</taxon>
        <taxon>Planctomycetaceae</taxon>
        <taxon>Gimesia</taxon>
    </lineage>
</organism>
<gene>
    <name evidence="1" type="ORF">Enr10x_43690</name>
</gene>
<dbReference type="RefSeq" id="WP_145112427.1">
    <property type="nucleotide sequence ID" value="NZ_CP036277.1"/>
</dbReference>
<sequence length="71" mass="7596">MQKVIKHNSLLNKLVLIGGFILLAFGIITNGLVMLSGAVLISGAIIAENLNSQLAAQVIHSDQDRDERLSV</sequence>
<dbReference type="AlphaFoldDB" id="A0A517QBJ8"/>
<accession>A0A517QBJ8</accession>
<name>A0A517QBJ8_9PLAN</name>
<proteinExistence type="predicted"/>
<dbReference type="EMBL" id="CP037421">
    <property type="protein sequence ID" value="QDT29020.1"/>
    <property type="molecule type" value="Genomic_DNA"/>
</dbReference>
<reference evidence="1 2" key="1">
    <citation type="submission" date="2019-03" db="EMBL/GenBank/DDBJ databases">
        <title>Deep-cultivation of Planctomycetes and their phenomic and genomic characterization uncovers novel biology.</title>
        <authorList>
            <person name="Wiegand S."/>
            <person name="Jogler M."/>
            <person name="Boedeker C."/>
            <person name="Pinto D."/>
            <person name="Vollmers J."/>
            <person name="Rivas-Marin E."/>
            <person name="Kohn T."/>
            <person name="Peeters S.H."/>
            <person name="Heuer A."/>
            <person name="Rast P."/>
            <person name="Oberbeckmann S."/>
            <person name="Bunk B."/>
            <person name="Jeske O."/>
            <person name="Meyerdierks A."/>
            <person name="Storesund J.E."/>
            <person name="Kallscheuer N."/>
            <person name="Luecker S."/>
            <person name="Lage O.M."/>
            <person name="Pohl T."/>
            <person name="Merkel B.J."/>
            <person name="Hornburger P."/>
            <person name="Mueller R.-W."/>
            <person name="Bruemmer F."/>
            <person name="Labrenz M."/>
            <person name="Spormann A.M."/>
            <person name="Op den Camp H."/>
            <person name="Overmann J."/>
            <person name="Amann R."/>
            <person name="Jetten M.S.M."/>
            <person name="Mascher T."/>
            <person name="Medema M.H."/>
            <person name="Devos D.P."/>
            <person name="Kaster A.-K."/>
            <person name="Ovreas L."/>
            <person name="Rohde M."/>
            <person name="Galperin M.Y."/>
            <person name="Jogler C."/>
        </authorList>
    </citation>
    <scope>NUCLEOTIDE SEQUENCE [LARGE SCALE GENOMIC DNA]</scope>
    <source>
        <strain evidence="1 2">Enr10</strain>
    </source>
</reference>
<evidence type="ECO:0000313" key="1">
    <source>
        <dbReference type="EMBL" id="QDT29020.1"/>
    </source>
</evidence>
<evidence type="ECO:0000313" key="2">
    <source>
        <dbReference type="Proteomes" id="UP000315647"/>
    </source>
</evidence>
<keyword evidence="2" id="KW-1185">Reference proteome</keyword>